<keyword evidence="11" id="KW-1185">Reference proteome</keyword>
<evidence type="ECO:0000313" key="10">
    <source>
        <dbReference type="EMBL" id="APB34985.1"/>
    </source>
</evidence>
<dbReference type="Pfam" id="PF25539">
    <property type="entry name" value="Bestrophin_2"/>
    <property type="match status" value="1"/>
</dbReference>
<sequence length="115" mass="13181">MEKNGAWGMARDRTQHWFRLAVQMRGSVLPRIAPRIALFMAYSALIVLSRQMGWKIPISVLGELTSNVAYNLVLGLLLVFRTNSSYDRYWEGRKAWGQIVIALRNFARTIQVSIP</sequence>
<keyword evidence="3" id="KW-1003">Cell membrane</keyword>
<feature type="transmembrane region" description="Helical" evidence="9">
    <location>
        <begin position="60"/>
        <end position="80"/>
    </location>
</feature>
<keyword evidence="2" id="KW-0813">Transport</keyword>
<comment type="similarity">
    <text evidence="8">Belongs to the anion channel-forming bestrophin (TC 1.A.46) family.</text>
</comment>
<name>A0A1J0AGB2_9CYAN</name>
<comment type="subcellular location">
    <subcellularLocation>
        <location evidence="1">Cell membrane</location>
        <topology evidence="1">Multi-pass membrane protein</topology>
    </subcellularLocation>
</comment>
<gene>
    <name evidence="10" type="primary">yneE-4</name>
    <name evidence="10" type="ORF">GlitD10_2643</name>
</gene>
<evidence type="ECO:0000256" key="5">
    <source>
        <dbReference type="ARBA" id="ARBA00022989"/>
    </source>
</evidence>
<keyword evidence="6" id="KW-0406">Ion transport</keyword>
<keyword evidence="7 9" id="KW-0472">Membrane</keyword>
<keyword evidence="5 9" id="KW-1133">Transmembrane helix</keyword>
<evidence type="ECO:0000256" key="1">
    <source>
        <dbReference type="ARBA" id="ARBA00004651"/>
    </source>
</evidence>
<proteinExistence type="inferred from homology"/>
<dbReference type="InterPro" id="IPR044669">
    <property type="entry name" value="YneE/VCCN1/2-like"/>
</dbReference>
<evidence type="ECO:0000256" key="6">
    <source>
        <dbReference type="ARBA" id="ARBA00023065"/>
    </source>
</evidence>
<evidence type="ECO:0000313" key="11">
    <source>
        <dbReference type="Proteomes" id="UP000180235"/>
    </source>
</evidence>
<dbReference type="PANTHER" id="PTHR33281">
    <property type="entry name" value="UPF0187 PROTEIN YNEE"/>
    <property type="match status" value="1"/>
</dbReference>
<dbReference type="EMBL" id="CP017675">
    <property type="protein sequence ID" value="APB34985.1"/>
    <property type="molecule type" value="Genomic_DNA"/>
</dbReference>
<accession>A0A1J0AGB2</accession>
<evidence type="ECO:0000256" key="2">
    <source>
        <dbReference type="ARBA" id="ARBA00022448"/>
    </source>
</evidence>
<dbReference type="KEGG" id="glt:GlitD10_2643.1"/>
<feature type="transmembrane region" description="Helical" evidence="9">
    <location>
        <begin position="32"/>
        <end position="48"/>
    </location>
</feature>
<evidence type="ECO:0000256" key="8">
    <source>
        <dbReference type="ARBA" id="ARBA00034708"/>
    </source>
</evidence>
<feature type="non-terminal residue" evidence="10">
    <location>
        <position position="115"/>
    </location>
</feature>
<keyword evidence="4 9" id="KW-0812">Transmembrane</keyword>
<protein>
    <submittedName>
        <fullName evidence="10">Membrane protein</fullName>
    </submittedName>
</protein>
<dbReference type="PANTHER" id="PTHR33281:SF19">
    <property type="entry name" value="VOLTAGE-DEPENDENT ANION CHANNEL-FORMING PROTEIN YNEE"/>
    <property type="match status" value="1"/>
</dbReference>
<reference evidence="10 11" key="1">
    <citation type="submission" date="2016-10" db="EMBL/GenBank/DDBJ databases">
        <title>Description of Gloeomargarita lithophora gen. nov., sp. nov., a thylakoid-bearing basal-branching cyanobacterium with intracellular carbonates, and proposal for Gloeomargaritales ord. nov.</title>
        <authorList>
            <person name="Moreira D."/>
            <person name="Tavera R."/>
            <person name="Benzerara K."/>
            <person name="Skouri-Panet F."/>
            <person name="Couradeau E."/>
            <person name="Gerard E."/>
            <person name="Loussert C."/>
            <person name="Novelo E."/>
            <person name="Zivanovic Y."/>
            <person name="Lopez-Garcia P."/>
        </authorList>
    </citation>
    <scope>NUCLEOTIDE SEQUENCE [LARGE SCALE GENOMIC DNA]</scope>
    <source>
        <strain evidence="10 11">D10</strain>
    </source>
</reference>
<evidence type="ECO:0000256" key="3">
    <source>
        <dbReference type="ARBA" id="ARBA00022475"/>
    </source>
</evidence>
<evidence type="ECO:0000256" key="9">
    <source>
        <dbReference type="SAM" id="Phobius"/>
    </source>
</evidence>
<dbReference type="GO" id="GO:0005886">
    <property type="term" value="C:plasma membrane"/>
    <property type="evidence" value="ECO:0007669"/>
    <property type="project" value="UniProtKB-SubCell"/>
</dbReference>
<organism evidence="10 11">
    <name type="scientific">Gloeomargarita lithophora Alchichica-D10</name>
    <dbReference type="NCBI Taxonomy" id="1188229"/>
    <lineage>
        <taxon>Bacteria</taxon>
        <taxon>Bacillati</taxon>
        <taxon>Cyanobacteriota</taxon>
        <taxon>Cyanophyceae</taxon>
        <taxon>Gloeomargaritales</taxon>
        <taxon>Gloeomargaritaceae</taxon>
        <taxon>Gloeomargarita</taxon>
    </lineage>
</organism>
<dbReference type="GO" id="GO:0005254">
    <property type="term" value="F:chloride channel activity"/>
    <property type="evidence" value="ECO:0007669"/>
    <property type="project" value="InterPro"/>
</dbReference>
<dbReference type="AlphaFoldDB" id="A0A1J0AGB2"/>
<dbReference type="Proteomes" id="UP000180235">
    <property type="component" value="Chromosome"/>
</dbReference>
<evidence type="ECO:0000256" key="4">
    <source>
        <dbReference type="ARBA" id="ARBA00022692"/>
    </source>
</evidence>
<evidence type="ECO:0000256" key="7">
    <source>
        <dbReference type="ARBA" id="ARBA00023136"/>
    </source>
</evidence>